<evidence type="ECO:0000313" key="4">
    <source>
        <dbReference type="Proteomes" id="UP000665561"/>
    </source>
</evidence>
<dbReference type="RefSeq" id="WP_161740024.1">
    <property type="nucleotide sequence ID" value="NZ_JAAAMV010000001.1"/>
</dbReference>
<name>A0ABW9XIJ3_9BACL</name>
<dbReference type="Proteomes" id="UP000665561">
    <property type="component" value="Unassembled WGS sequence"/>
</dbReference>
<evidence type="ECO:0000256" key="1">
    <source>
        <dbReference type="SAM" id="MobiDB-lite"/>
    </source>
</evidence>
<organism evidence="3 4">
    <name type="scientific">Paenibacillus glycinis</name>
    <dbReference type="NCBI Taxonomy" id="2697035"/>
    <lineage>
        <taxon>Bacteria</taxon>
        <taxon>Bacillati</taxon>
        <taxon>Bacillota</taxon>
        <taxon>Bacilli</taxon>
        <taxon>Bacillales</taxon>
        <taxon>Paenibacillaceae</taxon>
        <taxon>Paenibacillus</taxon>
    </lineage>
</organism>
<protein>
    <submittedName>
        <fullName evidence="3">DUF4157 domain-containing protein</fullName>
    </submittedName>
</protein>
<accession>A0ABW9XIJ3</accession>
<dbReference type="InterPro" id="IPR025295">
    <property type="entry name" value="eCIS_core_dom"/>
</dbReference>
<comment type="caution">
    <text evidence="3">The sequence shown here is derived from an EMBL/GenBank/DDBJ whole genome shotgun (WGS) entry which is preliminary data.</text>
</comment>
<dbReference type="Pfam" id="PF13699">
    <property type="entry name" value="eCIS_core"/>
    <property type="match status" value="1"/>
</dbReference>
<evidence type="ECO:0000313" key="3">
    <source>
        <dbReference type="EMBL" id="NBD22289.1"/>
    </source>
</evidence>
<proteinExistence type="predicted"/>
<reference evidence="3 4" key="1">
    <citation type="submission" date="2020-01" db="EMBL/GenBank/DDBJ databases">
        <title>Paenibacillus soybeanensis sp. nov. isolated from the nodules of soybean (Glycine max(L.) Merr).</title>
        <authorList>
            <person name="Wang H."/>
        </authorList>
    </citation>
    <scope>NUCLEOTIDE SEQUENCE [LARGE SCALE GENOMIC DNA]</scope>
    <source>
        <strain evidence="3 4">T1</strain>
    </source>
</reference>
<feature type="region of interest" description="Disordered" evidence="1">
    <location>
        <begin position="458"/>
        <end position="479"/>
    </location>
</feature>
<gene>
    <name evidence="3" type="ORF">GT019_00230</name>
</gene>
<keyword evidence="4" id="KW-1185">Reference proteome</keyword>
<sequence length="726" mass="79418">MAEQVMRMPRAYNSSESHFSAAAKDSHIQRKCAACQAEDEDKQFQTIRRSTDKHIQTQSIDGGDAKSARILSPSMESSISSLQGKGAPLQPQSRAFFENRMGWDFGNVRVHTDAEAARTSQKLQARAFTVGCNIAFGSGEYQPYTPEGDRLLAHELTHVIQQTKVGNRRVQRDFFDDVSESLGVIEEGATSAWDAMTTAAGEAWDTATGAASGAMDAVSETAEGSAKDAALGLALSAAQAIVSRFGGKLTVEDGVIMLDLPNVTLLRRFAKGAAWNDGTDDALVGQYTMELEELGYLFISVLARGEMDVSGEVGVGPVQLKDIMLRYDTKTNNFSGWGTLSGQADVAASLMMTGILSGVADWNCAKEIVRIEGGLSVTGSPSLAAALNRRVMLNYENGEFTLQDSISFDPCVSFALSLDGMLRLFILDYPVASGSWHLADHAWENCWNIPITLANNNPAAQGGSSGGGGSTDSWGEEQSGAADNLIGISPASLDGVFSASGVLHNLFGFAKPEFTMLGPLSVDDQSKAMAICKPKPRPEAKHKAPTGELDDPIKMIWYKPLRAYRNPIYLKFDPSDPSDPYDKKEPYYRNLRKRLPRSSKFIGVNFWPKIGTKLQRNPTPRDASVTKKYREDLEEFGFDMWEKSCQPDHVVDLAFGGADTYANLWPMDEDKNMAAGPLHSFKQKVKYNFPDDPPEHEPREEFIASPRNPTFFNGRWFVISSVQSPL</sequence>
<dbReference type="EMBL" id="JAAAMV010000001">
    <property type="protein sequence ID" value="NBD22289.1"/>
    <property type="molecule type" value="Genomic_DNA"/>
</dbReference>
<evidence type="ECO:0000259" key="2">
    <source>
        <dbReference type="Pfam" id="PF13699"/>
    </source>
</evidence>
<feature type="domain" description="eCIS core" evidence="2">
    <location>
        <begin position="88"/>
        <end position="164"/>
    </location>
</feature>